<sequence>MNLLLLLALFLPLTVHGSSLDPTLTEIRCQGPLGPRNGPLISPRIDNYVRSLLTKWNSSGLSLAVVRKDDSLPSGWRHEFGSYGIAKGDGSPVTPNSVFAIASNSKLFLSLSVGLLITNETLAKERGQGLSWTTKIRDLLPEWALLDEVASRESTLQDLLSHRTGVPAHHFSGIQRPGGVPEVVSTLRHLRPSAEFRETFQYSDLMYEVLSYLPQALLNQTYESYVEQHLFAPLNMTATTFSVAKAEKRGTLADGFQWDMRDLTKGENGTLRATIPYFQRPGEERTWAGPAGVLSSARDLAVWVSMLLNRGRHPYTNEIVVPEEVIDYVAAGRTVTHPAPDFPETSVRVYGAGQWRFSYQGHDLIQHGGDNPGFKTQVARFPNDNLGIIVLSNDANGAFLMEVIEMEMYYNYSASLQQQVTPRPSSPVPPTNTFISLAERSFSHGTYGTLQPCVVPETLSSSQLTTHQPHEDCSALLASHAVKRILSASNLSIPTYIIPWKRSFSTHLRLGHFDANIFSVTILWSNAEVREKEGYSNEKGGDVLLGLDKHFEVEWVGGSGGEEEGLAFKGGFWTSEGPEPRTLSGTGKESAEVWFAKD</sequence>
<dbReference type="InterPro" id="IPR050491">
    <property type="entry name" value="AmpC-like"/>
</dbReference>
<dbReference type="AlphaFoldDB" id="A0A9W8K5A8"/>
<evidence type="ECO:0000256" key="1">
    <source>
        <dbReference type="ARBA" id="ARBA00038215"/>
    </source>
</evidence>
<evidence type="ECO:0000256" key="2">
    <source>
        <dbReference type="SAM" id="SignalP"/>
    </source>
</evidence>
<gene>
    <name evidence="4" type="ORF">NLJ89_g3122</name>
</gene>
<dbReference type="EMBL" id="JANKHO010000216">
    <property type="protein sequence ID" value="KAJ3513134.1"/>
    <property type="molecule type" value="Genomic_DNA"/>
</dbReference>
<evidence type="ECO:0000313" key="4">
    <source>
        <dbReference type="EMBL" id="KAJ3513134.1"/>
    </source>
</evidence>
<organism evidence="4 5">
    <name type="scientific">Agrocybe chaxingu</name>
    <dbReference type="NCBI Taxonomy" id="84603"/>
    <lineage>
        <taxon>Eukaryota</taxon>
        <taxon>Fungi</taxon>
        <taxon>Dikarya</taxon>
        <taxon>Basidiomycota</taxon>
        <taxon>Agaricomycotina</taxon>
        <taxon>Agaricomycetes</taxon>
        <taxon>Agaricomycetidae</taxon>
        <taxon>Agaricales</taxon>
        <taxon>Agaricineae</taxon>
        <taxon>Strophariaceae</taxon>
        <taxon>Agrocybe</taxon>
    </lineage>
</organism>
<feature type="chain" id="PRO_5040818975" description="Beta-lactamase-related domain-containing protein" evidence="2">
    <location>
        <begin position="18"/>
        <end position="598"/>
    </location>
</feature>
<evidence type="ECO:0000313" key="5">
    <source>
        <dbReference type="Proteomes" id="UP001148786"/>
    </source>
</evidence>
<dbReference type="Proteomes" id="UP001148786">
    <property type="component" value="Unassembled WGS sequence"/>
</dbReference>
<comment type="caution">
    <text evidence="4">The sequence shown here is derived from an EMBL/GenBank/DDBJ whole genome shotgun (WGS) entry which is preliminary data.</text>
</comment>
<dbReference type="PANTHER" id="PTHR46825:SF15">
    <property type="entry name" value="BETA-LACTAMASE-RELATED DOMAIN-CONTAINING PROTEIN"/>
    <property type="match status" value="1"/>
</dbReference>
<dbReference type="Pfam" id="PF00144">
    <property type="entry name" value="Beta-lactamase"/>
    <property type="match status" value="1"/>
</dbReference>
<name>A0A9W8K5A8_9AGAR</name>
<reference evidence="4" key="1">
    <citation type="submission" date="2022-07" db="EMBL/GenBank/DDBJ databases">
        <title>Genome Sequence of Agrocybe chaxingu.</title>
        <authorList>
            <person name="Buettner E."/>
        </authorList>
    </citation>
    <scope>NUCLEOTIDE SEQUENCE</scope>
    <source>
        <strain evidence="4">MP-N11</strain>
    </source>
</reference>
<dbReference type="SUPFAM" id="SSF56601">
    <property type="entry name" value="beta-lactamase/transpeptidase-like"/>
    <property type="match status" value="1"/>
</dbReference>
<protein>
    <recommendedName>
        <fullName evidence="3">Beta-lactamase-related domain-containing protein</fullName>
    </recommendedName>
</protein>
<dbReference type="OrthoDB" id="5946976at2759"/>
<evidence type="ECO:0000259" key="3">
    <source>
        <dbReference type="Pfam" id="PF00144"/>
    </source>
</evidence>
<comment type="similarity">
    <text evidence="1">Belongs to the peptidase S12 family.</text>
</comment>
<dbReference type="Gene3D" id="3.40.710.10">
    <property type="entry name" value="DD-peptidase/beta-lactamase superfamily"/>
    <property type="match status" value="1"/>
</dbReference>
<proteinExistence type="inferred from homology"/>
<feature type="domain" description="Beta-lactamase-related" evidence="3">
    <location>
        <begin position="46"/>
        <end position="397"/>
    </location>
</feature>
<dbReference type="InterPro" id="IPR012338">
    <property type="entry name" value="Beta-lactam/transpept-like"/>
</dbReference>
<keyword evidence="5" id="KW-1185">Reference proteome</keyword>
<accession>A0A9W8K5A8</accession>
<dbReference type="InterPro" id="IPR001466">
    <property type="entry name" value="Beta-lactam-related"/>
</dbReference>
<feature type="signal peptide" evidence="2">
    <location>
        <begin position="1"/>
        <end position="17"/>
    </location>
</feature>
<dbReference type="PANTHER" id="PTHR46825">
    <property type="entry name" value="D-ALANYL-D-ALANINE-CARBOXYPEPTIDASE/ENDOPEPTIDASE AMPH"/>
    <property type="match status" value="1"/>
</dbReference>
<keyword evidence="2" id="KW-0732">Signal</keyword>